<proteinExistence type="inferred from homology"/>
<keyword evidence="2" id="KW-0378">Hydrolase</keyword>
<dbReference type="Proteomes" id="UP000887564">
    <property type="component" value="Unplaced"/>
</dbReference>
<organism evidence="3 4">
    <name type="scientific">Parascaris equorum</name>
    <name type="common">Equine roundworm</name>
    <dbReference type="NCBI Taxonomy" id="6256"/>
    <lineage>
        <taxon>Eukaryota</taxon>
        <taxon>Metazoa</taxon>
        <taxon>Ecdysozoa</taxon>
        <taxon>Nematoda</taxon>
        <taxon>Chromadorea</taxon>
        <taxon>Rhabditida</taxon>
        <taxon>Spirurina</taxon>
        <taxon>Ascaridomorpha</taxon>
        <taxon>Ascaridoidea</taxon>
        <taxon>Ascarididae</taxon>
        <taxon>Parascaris</taxon>
    </lineage>
</organism>
<evidence type="ECO:0000256" key="1">
    <source>
        <dbReference type="ARBA" id="ARBA00007527"/>
    </source>
</evidence>
<reference evidence="4" key="1">
    <citation type="submission" date="2022-11" db="UniProtKB">
        <authorList>
            <consortium name="WormBaseParasite"/>
        </authorList>
    </citation>
    <scope>IDENTIFICATION</scope>
</reference>
<protein>
    <submittedName>
        <fullName evidence="4">Deoxyribonuclease II</fullName>
    </submittedName>
</protein>
<dbReference type="PANTHER" id="PTHR10858:SF30">
    <property type="entry name" value="CELL-DEATH-RELATED NUCLEASE 7"/>
    <property type="match status" value="1"/>
</dbReference>
<dbReference type="GO" id="GO:0006309">
    <property type="term" value="P:apoptotic DNA fragmentation"/>
    <property type="evidence" value="ECO:0007669"/>
    <property type="project" value="TreeGrafter"/>
</dbReference>
<comment type="similarity">
    <text evidence="1">Belongs to the DNase II family.</text>
</comment>
<dbReference type="InterPro" id="IPR004947">
    <property type="entry name" value="DNase_II"/>
</dbReference>
<dbReference type="WBParaSite" id="PEQ_0000555401-mRNA-1">
    <property type="protein sequence ID" value="PEQ_0000555401-mRNA-1"/>
    <property type="gene ID" value="PEQ_0000555401"/>
</dbReference>
<sequence>MLYNDEHPEIDKTDSHRGHAKGVAVFNRDSGFWLIHSVPNFPSIRHYAYPPSGYRNGQSFLCITLKSGSLSALG</sequence>
<dbReference type="Pfam" id="PF03265">
    <property type="entry name" value="DNase_II"/>
    <property type="match status" value="1"/>
</dbReference>
<dbReference type="AlphaFoldDB" id="A0A914RU99"/>
<name>A0A914RU99_PAREQ</name>
<keyword evidence="3" id="KW-1185">Reference proteome</keyword>
<dbReference type="PANTHER" id="PTHR10858">
    <property type="entry name" value="DEOXYRIBONUCLEASE II"/>
    <property type="match status" value="1"/>
</dbReference>
<evidence type="ECO:0000313" key="3">
    <source>
        <dbReference type="Proteomes" id="UP000887564"/>
    </source>
</evidence>
<accession>A0A914RU99</accession>
<dbReference type="GO" id="GO:0004531">
    <property type="term" value="F:deoxyribonuclease II activity"/>
    <property type="evidence" value="ECO:0007669"/>
    <property type="project" value="InterPro"/>
</dbReference>
<evidence type="ECO:0000313" key="4">
    <source>
        <dbReference type="WBParaSite" id="PEQ_0000555401-mRNA-1"/>
    </source>
</evidence>
<evidence type="ECO:0000256" key="2">
    <source>
        <dbReference type="ARBA" id="ARBA00022801"/>
    </source>
</evidence>